<evidence type="ECO:0000313" key="3">
    <source>
        <dbReference type="Proteomes" id="UP001596513"/>
    </source>
</evidence>
<dbReference type="Proteomes" id="UP001596513">
    <property type="component" value="Unassembled WGS sequence"/>
</dbReference>
<evidence type="ECO:0000256" key="1">
    <source>
        <dbReference type="SAM" id="Phobius"/>
    </source>
</evidence>
<comment type="caution">
    <text evidence="2">The sequence shown here is derived from an EMBL/GenBank/DDBJ whole genome shotgun (WGS) entry which is preliminary data.</text>
</comment>
<keyword evidence="1" id="KW-0812">Transmembrane</keyword>
<protein>
    <submittedName>
        <fullName evidence="2">Uncharacterized protein</fullName>
    </submittedName>
</protein>
<keyword evidence="3" id="KW-1185">Reference proteome</keyword>
<proteinExistence type="predicted"/>
<gene>
    <name evidence="2" type="ORF">ACFQT0_03915</name>
</gene>
<dbReference type="EMBL" id="JBHTEK010000001">
    <property type="protein sequence ID" value="MFC7666658.1"/>
    <property type="molecule type" value="Genomic_DNA"/>
</dbReference>
<keyword evidence="1" id="KW-0472">Membrane</keyword>
<keyword evidence="1" id="KW-1133">Transmembrane helix</keyword>
<feature type="transmembrane region" description="Helical" evidence="1">
    <location>
        <begin position="6"/>
        <end position="29"/>
    </location>
</feature>
<sequence>MWERLAYFIIRFRLSLIAVLAVITVFMAWKAKDVEMTYDFAQVVSPNDPDMIYFQDFKRPSAKTATCWWWACKTARCTSWAISTSSASSPTPLPK</sequence>
<organism evidence="2 3">
    <name type="scientific">Hymenobacter humi</name>
    <dbReference type="NCBI Taxonomy" id="1411620"/>
    <lineage>
        <taxon>Bacteria</taxon>
        <taxon>Pseudomonadati</taxon>
        <taxon>Bacteroidota</taxon>
        <taxon>Cytophagia</taxon>
        <taxon>Cytophagales</taxon>
        <taxon>Hymenobacteraceae</taxon>
        <taxon>Hymenobacter</taxon>
    </lineage>
</organism>
<name>A0ABW2TZJ2_9BACT</name>
<evidence type="ECO:0000313" key="2">
    <source>
        <dbReference type="EMBL" id="MFC7666658.1"/>
    </source>
</evidence>
<reference evidence="3" key="1">
    <citation type="journal article" date="2019" name="Int. J. Syst. Evol. Microbiol.">
        <title>The Global Catalogue of Microorganisms (GCM) 10K type strain sequencing project: providing services to taxonomists for standard genome sequencing and annotation.</title>
        <authorList>
            <consortium name="The Broad Institute Genomics Platform"/>
            <consortium name="The Broad Institute Genome Sequencing Center for Infectious Disease"/>
            <person name="Wu L."/>
            <person name="Ma J."/>
        </authorList>
    </citation>
    <scope>NUCLEOTIDE SEQUENCE [LARGE SCALE GENOMIC DNA]</scope>
    <source>
        <strain evidence="3">JCM 19635</strain>
    </source>
</reference>
<dbReference type="RefSeq" id="WP_380200549.1">
    <property type="nucleotide sequence ID" value="NZ_JBHTEK010000001.1"/>
</dbReference>
<accession>A0ABW2TZJ2</accession>